<dbReference type="RefSeq" id="WP_204026294.1">
    <property type="nucleotide sequence ID" value="NZ_BOOW01000020.1"/>
</dbReference>
<keyword evidence="2" id="KW-1185">Reference proteome</keyword>
<protein>
    <submittedName>
        <fullName evidence="1">Uncharacterized protein</fullName>
    </submittedName>
</protein>
<accession>A0A919RFQ0</accession>
<organism evidence="1 2">
    <name type="scientific">Sinosporangium siamense</name>
    <dbReference type="NCBI Taxonomy" id="1367973"/>
    <lineage>
        <taxon>Bacteria</taxon>
        <taxon>Bacillati</taxon>
        <taxon>Actinomycetota</taxon>
        <taxon>Actinomycetes</taxon>
        <taxon>Streptosporangiales</taxon>
        <taxon>Streptosporangiaceae</taxon>
        <taxon>Sinosporangium</taxon>
    </lineage>
</organism>
<dbReference type="AlphaFoldDB" id="A0A919RFQ0"/>
<proteinExistence type="predicted"/>
<name>A0A919RFQ0_9ACTN</name>
<dbReference type="EMBL" id="BOOW01000020">
    <property type="protein sequence ID" value="GII93051.1"/>
    <property type="molecule type" value="Genomic_DNA"/>
</dbReference>
<gene>
    <name evidence="1" type="ORF">Ssi02_32820</name>
</gene>
<reference evidence="1" key="1">
    <citation type="submission" date="2021-01" db="EMBL/GenBank/DDBJ databases">
        <title>Whole genome shotgun sequence of Sinosporangium siamense NBRC 109515.</title>
        <authorList>
            <person name="Komaki H."/>
            <person name="Tamura T."/>
        </authorList>
    </citation>
    <scope>NUCLEOTIDE SEQUENCE</scope>
    <source>
        <strain evidence="1">NBRC 109515</strain>
    </source>
</reference>
<evidence type="ECO:0000313" key="2">
    <source>
        <dbReference type="Proteomes" id="UP000606172"/>
    </source>
</evidence>
<dbReference type="Proteomes" id="UP000606172">
    <property type="component" value="Unassembled WGS sequence"/>
</dbReference>
<comment type="caution">
    <text evidence="1">The sequence shown here is derived from an EMBL/GenBank/DDBJ whole genome shotgun (WGS) entry which is preliminary data.</text>
</comment>
<sequence>MGYELRVERESPLPYAELAGAVLAVGFELHGSAEAGEVVARHGQAAHVVGSWNGALRGQPGSDWQVAQLARLAKALGGRLTGEDGELYVVRDGIVEQVSGNSVFALGKLDEILGEGPTAWPNV</sequence>
<evidence type="ECO:0000313" key="1">
    <source>
        <dbReference type="EMBL" id="GII93051.1"/>
    </source>
</evidence>